<dbReference type="CDD" id="cd07776">
    <property type="entry name" value="ASKHA_NBD_FGGY_SpXK-like"/>
    <property type="match status" value="1"/>
</dbReference>
<keyword evidence="6" id="KW-0067">ATP-binding</keyword>
<dbReference type="GO" id="GO:0042732">
    <property type="term" value="P:D-xylose metabolic process"/>
    <property type="evidence" value="ECO:0007669"/>
    <property type="project" value="UniProtKB-UniRule"/>
</dbReference>
<accession>A0A9N9DCE8</accession>
<protein>
    <recommendedName>
        <fullName evidence="6">Xylulose kinase</fullName>
        <ecNumber evidence="6">2.7.1.17</ecNumber>
    </recommendedName>
</protein>
<evidence type="ECO:0000256" key="5">
    <source>
        <dbReference type="ARBA" id="ARBA00048885"/>
    </source>
</evidence>
<comment type="caution">
    <text evidence="8">The sequence shown here is derived from an EMBL/GenBank/DDBJ whole genome shotgun (WGS) entry which is preliminary data.</text>
</comment>
<evidence type="ECO:0000313" key="9">
    <source>
        <dbReference type="Proteomes" id="UP000789342"/>
    </source>
</evidence>
<dbReference type="PANTHER" id="PTHR10196">
    <property type="entry name" value="SUGAR KINASE"/>
    <property type="match status" value="1"/>
</dbReference>
<proteinExistence type="inferred from homology"/>
<dbReference type="PANTHER" id="PTHR10196:SF57">
    <property type="entry name" value="XYLULOSE KINASE"/>
    <property type="match status" value="1"/>
</dbReference>
<dbReference type="EC" id="2.7.1.17" evidence="6"/>
<feature type="domain" description="Carbohydrate kinase FGGY C-terminal" evidence="7">
    <location>
        <begin position="281"/>
        <end position="484"/>
    </location>
</feature>
<evidence type="ECO:0000256" key="6">
    <source>
        <dbReference type="RuleBase" id="RU367058"/>
    </source>
</evidence>
<evidence type="ECO:0000256" key="2">
    <source>
        <dbReference type="ARBA" id="ARBA00022629"/>
    </source>
</evidence>
<dbReference type="GO" id="GO:0005997">
    <property type="term" value="P:xylulose metabolic process"/>
    <property type="evidence" value="ECO:0007669"/>
    <property type="project" value="TreeGrafter"/>
</dbReference>
<keyword evidence="6" id="KW-0547">Nucleotide-binding</keyword>
<gene>
    <name evidence="8" type="ORF">AMORRO_LOCUS9066</name>
</gene>
<evidence type="ECO:0000259" key="7">
    <source>
        <dbReference type="Pfam" id="PF02782"/>
    </source>
</evidence>
<dbReference type="AlphaFoldDB" id="A0A9N9DCE8"/>
<comment type="similarity">
    <text evidence="1 6">Belongs to the FGGY kinase family.</text>
</comment>
<reference evidence="8" key="1">
    <citation type="submission" date="2021-06" db="EMBL/GenBank/DDBJ databases">
        <authorList>
            <person name="Kallberg Y."/>
            <person name="Tangrot J."/>
            <person name="Rosling A."/>
        </authorList>
    </citation>
    <scope>NUCLEOTIDE SEQUENCE</scope>
    <source>
        <strain evidence="8">CL551</strain>
    </source>
</reference>
<evidence type="ECO:0000256" key="1">
    <source>
        <dbReference type="ARBA" id="ARBA00009156"/>
    </source>
</evidence>
<dbReference type="InterPro" id="IPR043129">
    <property type="entry name" value="ATPase_NBD"/>
</dbReference>
<dbReference type="SUPFAM" id="SSF53067">
    <property type="entry name" value="Actin-like ATPase domain"/>
    <property type="match status" value="2"/>
</dbReference>
<keyword evidence="2 6" id="KW-0859">Xylose metabolism</keyword>
<dbReference type="GO" id="GO:0005524">
    <property type="term" value="F:ATP binding"/>
    <property type="evidence" value="ECO:0007669"/>
    <property type="project" value="UniProtKB-UniRule"/>
</dbReference>
<evidence type="ECO:0000313" key="8">
    <source>
        <dbReference type="EMBL" id="CAG8630486.1"/>
    </source>
</evidence>
<evidence type="ECO:0000256" key="4">
    <source>
        <dbReference type="ARBA" id="ARBA00022777"/>
    </source>
</evidence>
<dbReference type="InterPro" id="IPR042024">
    <property type="entry name" value="D-XK_euk"/>
</dbReference>
<evidence type="ECO:0000256" key="3">
    <source>
        <dbReference type="ARBA" id="ARBA00022679"/>
    </source>
</evidence>
<keyword evidence="6" id="KW-0119">Carbohydrate metabolism</keyword>
<dbReference type="GO" id="GO:0004856">
    <property type="term" value="F:D-xylulokinase activity"/>
    <property type="evidence" value="ECO:0007669"/>
    <property type="project" value="UniProtKB-UniRule"/>
</dbReference>
<dbReference type="Gene3D" id="3.30.420.40">
    <property type="match status" value="3"/>
</dbReference>
<organism evidence="8 9">
    <name type="scientific">Acaulospora morrowiae</name>
    <dbReference type="NCBI Taxonomy" id="94023"/>
    <lineage>
        <taxon>Eukaryota</taxon>
        <taxon>Fungi</taxon>
        <taxon>Fungi incertae sedis</taxon>
        <taxon>Mucoromycota</taxon>
        <taxon>Glomeromycotina</taxon>
        <taxon>Glomeromycetes</taxon>
        <taxon>Diversisporales</taxon>
        <taxon>Acaulosporaceae</taxon>
        <taxon>Acaulospora</taxon>
    </lineage>
</organism>
<name>A0A9N9DCE8_9GLOM</name>
<dbReference type="Pfam" id="PF02782">
    <property type="entry name" value="FGGY_C"/>
    <property type="match status" value="1"/>
</dbReference>
<comment type="function">
    <text evidence="6">Highly specific D-xylulose kinase which participates in the catabolism of xylose. Xylose is a major component of hemicelluloses such as xylan. Most fungi utilize D-xylose via three enzymatic reactions, xylose reductase (XR), xylitol dehydrogenase (XDH), and xylulokinase, to form xylulose 5-phosphate, which enters pentose phosphate pathway.</text>
</comment>
<keyword evidence="3 6" id="KW-0808">Transferase</keyword>
<comment type="catalytic activity">
    <reaction evidence="5 6">
        <text>D-xylulose + ATP = D-xylulose 5-phosphate + ADP + H(+)</text>
        <dbReference type="Rhea" id="RHEA:10964"/>
        <dbReference type="ChEBI" id="CHEBI:15378"/>
        <dbReference type="ChEBI" id="CHEBI:17140"/>
        <dbReference type="ChEBI" id="CHEBI:30616"/>
        <dbReference type="ChEBI" id="CHEBI:57737"/>
        <dbReference type="ChEBI" id="CHEBI:456216"/>
        <dbReference type="EC" id="2.7.1.17"/>
    </reaction>
</comment>
<sequence>MTNLYMGFDLSTQQLKLTVIDEDSKIVLEDSVHFDKELRHYGTLNGVVADGCIVTSPVLMWVESVDLLLHKLKSQGFPFNKVKAISGAAQQHGSVYWCDSALDTLTSLDPSKTLVSQLANSFTIPNSPTWQDSSTYIQCKNLEELIGGPEMLMDITGSRGFERFTGNQIAKVRYAPIDVSDGSGMNLLDIREKTWDNRLLEICSNDQIIDNIRHDNEDIRNREELKLKLGDPVIDGLMFLGNINEYFVKRYKFSKDCKINSFTGDNPATMLSFYLQPGDAIISLGTSDTVLIYTTIASPTLESHTLYHPIDPDAFISMLCYKNGSLAREYVRDMYCPKACVSNDPWLEFSERLAATSPDPAKIGFYFLFQEIIPFAKGIYRFYDKKLVEEFMDSPEYNIKAIIESQFMSMKLRTNQLTGGNVRDLRDNHEREKGNVAKRILVVGGASKNNEILQVLADIFGVDVWRCANGNSASFGAATKARMAFLRTIEAPGVFGMNRKEFPTNARNLNNCELVAKPRKEYHAIYLQIMEDYQELEKIVIEKQNYSH</sequence>
<keyword evidence="9" id="KW-1185">Reference proteome</keyword>
<dbReference type="EMBL" id="CAJVPV010008424">
    <property type="protein sequence ID" value="CAG8630486.1"/>
    <property type="molecule type" value="Genomic_DNA"/>
</dbReference>
<dbReference type="GO" id="GO:0005829">
    <property type="term" value="C:cytosol"/>
    <property type="evidence" value="ECO:0007669"/>
    <property type="project" value="TreeGrafter"/>
</dbReference>
<keyword evidence="4 6" id="KW-0418">Kinase</keyword>
<dbReference type="InterPro" id="IPR018485">
    <property type="entry name" value="FGGY_C"/>
</dbReference>
<dbReference type="OrthoDB" id="1728974at2759"/>
<dbReference type="Proteomes" id="UP000789342">
    <property type="component" value="Unassembled WGS sequence"/>
</dbReference>